<feature type="domain" description="TonB C-terminal" evidence="11">
    <location>
        <begin position="68"/>
        <end position="151"/>
    </location>
</feature>
<dbReference type="PANTHER" id="PTHR33446:SF2">
    <property type="entry name" value="PROTEIN TONB"/>
    <property type="match status" value="1"/>
</dbReference>
<evidence type="ECO:0000256" key="10">
    <source>
        <dbReference type="SAM" id="SignalP"/>
    </source>
</evidence>
<evidence type="ECO:0000313" key="13">
    <source>
        <dbReference type="Proteomes" id="UP000321532"/>
    </source>
</evidence>
<dbReference type="GO" id="GO:0031992">
    <property type="term" value="F:energy transducer activity"/>
    <property type="evidence" value="ECO:0007669"/>
    <property type="project" value="TreeGrafter"/>
</dbReference>
<dbReference type="PROSITE" id="PS52015">
    <property type="entry name" value="TONB_CTD"/>
    <property type="match status" value="1"/>
</dbReference>
<evidence type="ECO:0000313" key="12">
    <source>
        <dbReference type="EMBL" id="GEO03059.1"/>
    </source>
</evidence>
<evidence type="ECO:0000256" key="7">
    <source>
        <dbReference type="ARBA" id="ARBA00022927"/>
    </source>
</evidence>
<dbReference type="InterPro" id="IPR006260">
    <property type="entry name" value="TonB/TolA_C"/>
</dbReference>
<dbReference type="Gene3D" id="3.30.1150.10">
    <property type="match status" value="1"/>
</dbReference>
<evidence type="ECO:0000256" key="2">
    <source>
        <dbReference type="ARBA" id="ARBA00006555"/>
    </source>
</evidence>
<keyword evidence="8" id="KW-1133">Transmembrane helix</keyword>
<dbReference type="EMBL" id="BJYS01000003">
    <property type="protein sequence ID" value="GEO03059.1"/>
    <property type="molecule type" value="Genomic_DNA"/>
</dbReference>
<dbReference type="AlphaFoldDB" id="A0A512ATL9"/>
<reference evidence="12 13" key="1">
    <citation type="submission" date="2019-07" db="EMBL/GenBank/DDBJ databases">
        <title>Whole genome shotgun sequence of Adhaeribacter aerolatus NBRC 106133.</title>
        <authorList>
            <person name="Hosoyama A."/>
            <person name="Uohara A."/>
            <person name="Ohji S."/>
            <person name="Ichikawa N."/>
        </authorList>
    </citation>
    <scope>NUCLEOTIDE SEQUENCE [LARGE SCALE GENOMIC DNA]</scope>
    <source>
        <strain evidence="12 13">NBRC 106133</strain>
    </source>
</reference>
<dbReference type="GO" id="GO:0055085">
    <property type="term" value="P:transmembrane transport"/>
    <property type="evidence" value="ECO:0007669"/>
    <property type="project" value="InterPro"/>
</dbReference>
<feature type="signal peptide" evidence="10">
    <location>
        <begin position="1"/>
        <end position="40"/>
    </location>
</feature>
<comment type="caution">
    <text evidence="12">The sequence shown here is derived from an EMBL/GenBank/DDBJ whole genome shotgun (WGS) entry which is preliminary data.</text>
</comment>
<evidence type="ECO:0000256" key="3">
    <source>
        <dbReference type="ARBA" id="ARBA00022448"/>
    </source>
</evidence>
<feature type="chain" id="PRO_5021785422" description="TonB C-terminal domain-containing protein" evidence="10">
    <location>
        <begin position="41"/>
        <end position="151"/>
    </location>
</feature>
<keyword evidence="4" id="KW-1003">Cell membrane</keyword>
<dbReference type="GO" id="GO:0015031">
    <property type="term" value="P:protein transport"/>
    <property type="evidence" value="ECO:0007669"/>
    <property type="project" value="UniProtKB-KW"/>
</dbReference>
<organism evidence="12 13">
    <name type="scientific">Adhaeribacter aerolatus</name>
    <dbReference type="NCBI Taxonomy" id="670289"/>
    <lineage>
        <taxon>Bacteria</taxon>
        <taxon>Pseudomonadati</taxon>
        <taxon>Bacteroidota</taxon>
        <taxon>Cytophagia</taxon>
        <taxon>Cytophagales</taxon>
        <taxon>Hymenobacteraceae</taxon>
        <taxon>Adhaeribacter</taxon>
    </lineage>
</organism>
<keyword evidence="6" id="KW-0812">Transmembrane</keyword>
<evidence type="ECO:0000256" key="9">
    <source>
        <dbReference type="ARBA" id="ARBA00023136"/>
    </source>
</evidence>
<keyword evidence="10" id="KW-0732">Signal</keyword>
<sequence>MALKLGKKSLLTRYKRLKIMNLKVLSFCAVLLLAGFSVSAQTTTPAATVKLQSPPPANKVPAAEFYEGGQEAMYAFINKEMVYPPLAKRNRIAGQIIVSFVLNEDGSTSSHKIVKDASGGLGAEALRLVKLLKFKAPGYSLNTSIPINFKL</sequence>
<keyword evidence="9" id="KW-0472">Membrane</keyword>
<evidence type="ECO:0000256" key="6">
    <source>
        <dbReference type="ARBA" id="ARBA00022692"/>
    </source>
</evidence>
<keyword evidence="13" id="KW-1185">Reference proteome</keyword>
<comment type="similarity">
    <text evidence="2">Belongs to the TonB family.</text>
</comment>
<dbReference type="PANTHER" id="PTHR33446">
    <property type="entry name" value="PROTEIN TONB-RELATED"/>
    <property type="match status" value="1"/>
</dbReference>
<evidence type="ECO:0000256" key="5">
    <source>
        <dbReference type="ARBA" id="ARBA00022519"/>
    </source>
</evidence>
<dbReference type="GO" id="GO:0098797">
    <property type="term" value="C:plasma membrane protein complex"/>
    <property type="evidence" value="ECO:0007669"/>
    <property type="project" value="TreeGrafter"/>
</dbReference>
<evidence type="ECO:0000256" key="4">
    <source>
        <dbReference type="ARBA" id="ARBA00022475"/>
    </source>
</evidence>
<dbReference type="SUPFAM" id="SSF74653">
    <property type="entry name" value="TolA/TonB C-terminal domain"/>
    <property type="match status" value="1"/>
</dbReference>
<keyword evidence="7" id="KW-0653">Protein transport</keyword>
<dbReference type="NCBIfam" id="TIGR01352">
    <property type="entry name" value="tonB_Cterm"/>
    <property type="match status" value="1"/>
</dbReference>
<dbReference type="Pfam" id="PF03544">
    <property type="entry name" value="TonB_C"/>
    <property type="match status" value="1"/>
</dbReference>
<evidence type="ECO:0000256" key="8">
    <source>
        <dbReference type="ARBA" id="ARBA00022989"/>
    </source>
</evidence>
<protein>
    <recommendedName>
        <fullName evidence="11">TonB C-terminal domain-containing protein</fullName>
    </recommendedName>
</protein>
<dbReference type="InterPro" id="IPR037682">
    <property type="entry name" value="TonB_C"/>
</dbReference>
<comment type="subcellular location">
    <subcellularLocation>
        <location evidence="1">Cell inner membrane</location>
        <topology evidence="1">Single-pass membrane protein</topology>
        <orientation evidence="1">Periplasmic side</orientation>
    </subcellularLocation>
</comment>
<dbReference type="Proteomes" id="UP000321532">
    <property type="component" value="Unassembled WGS sequence"/>
</dbReference>
<keyword evidence="3" id="KW-0813">Transport</keyword>
<proteinExistence type="inferred from homology"/>
<evidence type="ECO:0000259" key="11">
    <source>
        <dbReference type="PROSITE" id="PS52015"/>
    </source>
</evidence>
<gene>
    <name evidence="12" type="ORF">AAE02nite_07230</name>
</gene>
<keyword evidence="5" id="KW-0997">Cell inner membrane</keyword>
<accession>A0A512ATL9</accession>
<name>A0A512ATL9_9BACT</name>
<evidence type="ECO:0000256" key="1">
    <source>
        <dbReference type="ARBA" id="ARBA00004383"/>
    </source>
</evidence>
<dbReference type="InterPro" id="IPR051045">
    <property type="entry name" value="TonB-dependent_transducer"/>
</dbReference>